<dbReference type="PANTHER" id="PTHR42995:SF5">
    <property type="entry name" value="ACETYL-COENZYME A CARBOXYLASE CARBOXYL TRANSFERASE SUBUNIT BETA, CHLOROPLASTIC"/>
    <property type="match status" value="1"/>
</dbReference>
<dbReference type="eggNOG" id="COG0777">
    <property type="taxonomic scope" value="Bacteria"/>
</dbReference>
<keyword evidence="4 6" id="KW-0863">Zinc-finger</keyword>
<keyword evidence="6" id="KW-0276">Fatty acid metabolism</keyword>
<dbReference type="EC" id="2.1.3.15" evidence="6"/>
<feature type="binding site" evidence="6">
    <location>
        <position position="33"/>
    </location>
    <ligand>
        <name>Zn(2+)</name>
        <dbReference type="ChEBI" id="CHEBI:29105"/>
    </ligand>
</feature>
<feature type="binding site" evidence="6">
    <location>
        <position position="52"/>
    </location>
    <ligand>
        <name>Zn(2+)</name>
        <dbReference type="ChEBI" id="CHEBI:29105"/>
    </ligand>
</feature>
<dbReference type="GO" id="GO:2001295">
    <property type="term" value="P:malonyl-CoA biosynthetic process"/>
    <property type="evidence" value="ECO:0007669"/>
    <property type="project" value="UniProtKB-UniRule"/>
</dbReference>
<dbReference type="InterPro" id="IPR011762">
    <property type="entry name" value="COA_CT_N"/>
</dbReference>
<comment type="catalytic activity">
    <reaction evidence="6">
        <text>N(6)-carboxybiotinyl-L-lysyl-[protein] + acetyl-CoA = N(6)-biotinyl-L-lysyl-[protein] + malonyl-CoA</text>
        <dbReference type="Rhea" id="RHEA:54728"/>
        <dbReference type="Rhea" id="RHEA-COMP:10505"/>
        <dbReference type="Rhea" id="RHEA-COMP:10506"/>
        <dbReference type="ChEBI" id="CHEBI:57288"/>
        <dbReference type="ChEBI" id="CHEBI:57384"/>
        <dbReference type="ChEBI" id="CHEBI:83144"/>
        <dbReference type="ChEBI" id="CHEBI:83145"/>
        <dbReference type="EC" id="2.1.3.15"/>
    </reaction>
</comment>
<dbReference type="HOGENOM" id="CLU_015486_1_1_9"/>
<evidence type="ECO:0000256" key="1">
    <source>
        <dbReference type="ARBA" id="ARBA00022516"/>
    </source>
</evidence>
<dbReference type="GO" id="GO:0005524">
    <property type="term" value="F:ATP binding"/>
    <property type="evidence" value="ECO:0007669"/>
    <property type="project" value="UniProtKB-KW"/>
</dbReference>
<keyword evidence="1 6" id="KW-0444">Lipid biosynthesis</keyword>
<dbReference type="PATRIC" id="fig|698758.3.peg.923"/>
<organism evidence="8 9">
    <name type="scientific">Amphibacillus xylanus (strain ATCC 51415 / DSM 6626 / JCM 7361 / LMG 17667 / NBRC 15112 / Ep01)</name>
    <dbReference type="NCBI Taxonomy" id="698758"/>
    <lineage>
        <taxon>Bacteria</taxon>
        <taxon>Bacillati</taxon>
        <taxon>Bacillota</taxon>
        <taxon>Bacilli</taxon>
        <taxon>Bacillales</taxon>
        <taxon>Bacillaceae</taxon>
        <taxon>Amphibacillus</taxon>
    </lineage>
</organism>
<dbReference type="AlphaFoldDB" id="K0IX81"/>
<dbReference type="Pfam" id="PF01039">
    <property type="entry name" value="Carboxyl_trans"/>
    <property type="match status" value="1"/>
</dbReference>
<dbReference type="Gene3D" id="3.90.226.10">
    <property type="entry name" value="2-enoyl-CoA Hydratase, Chain A, domain 1"/>
    <property type="match status" value="1"/>
</dbReference>
<accession>K0IX81</accession>
<proteinExistence type="inferred from homology"/>
<dbReference type="InterPro" id="IPR000438">
    <property type="entry name" value="Acetyl_CoA_COase_Trfase_b_su"/>
</dbReference>
<dbReference type="EMBL" id="AP012050">
    <property type="protein sequence ID" value="BAM47060.1"/>
    <property type="molecule type" value="Genomic_DNA"/>
</dbReference>
<comment type="cofactor">
    <cofactor evidence="6">
        <name>Zn(2+)</name>
        <dbReference type="ChEBI" id="CHEBI:29105"/>
    </cofactor>
    <text evidence="6">Binds 1 zinc ion per subunit.</text>
</comment>
<evidence type="ECO:0000259" key="7">
    <source>
        <dbReference type="PROSITE" id="PS50980"/>
    </source>
</evidence>
<keyword evidence="8" id="KW-0436">Ligase</keyword>
<evidence type="ECO:0000256" key="6">
    <source>
        <dbReference type="HAMAP-Rule" id="MF_01395"/>
    </source>
</evidence>
<evidence type="ECO:0000313" key="8">
    <source>
        <dbReference type="EMBL" id="BAM47060.1"/>
    </source>
</evidence>
<dbReference type="GO" id="GO:0003989">
    <property type="term" value="F:acetyl-CoA carboxylase activity"/>
    <property type="evidence" value="ECO:0007669"/>
    <property type="project" value="InterPro"/>
</dbReference>
<dbReference type="GO" id="GO:0006633">
    <property type="term" value="P:fatty acid biosynthetic process"/>
    <property type="evidence" value="ECO:0007669"/>
    <property type="project" value="UniProtKB-KW"/>
</dbReference>
<keyword evidence="6" id="KW-0067">ATP-binding</keyword>
<feature type="zinc finger region" description="C4-type" evidence="6">
    <location>
        <begin position="33"/>
        <end position="55"/>
    </location>
</feature>
<keyword evidence="2 6" id="KW-0808">Transferase</keyword>
<dbReference type="PROSITE" id="PS50980">
    <property type="entry name" value="COA_CT_NTER"/>
    <property type="match status" value="1"/>
</dbReference>
<keyword evidence="6" id="KW-0862">Zinc</keyword>
<dbReference type="HAMAP" id="MF_01395">
    <property type="entry name" value="AcetylCoA_CT_beta"/>
    <property type="match status" value="1"/>
</dbReference>
<dbReference type="PANTHER" id="PTHR42995">
    <property type="entry name" value="ACETYL-COENZYME A CARBOXYLASE CARBOXYL TRANSFERASE SUBUNIT BETA, CHLOROPLASTIC"/>
    <property type="match status" value="1"/>
</dbReference>
<feature type="domain" description="CoA carboxyltransferase N-terminal" evidence="7">
    <location>
        <begin position="29"/>
        <end position="288"/>
    </location>
</feature>
<dbReference type="NCBIfam" id="TIGR00515">
    <property type="entry name" value="accD"/>
    <property type="match status" value="1"/>
</dbReference>
<evidence type="ECO:0000313" key="9">
    <source>
        <dbReference type="Proteomes" id="UP000006294"/>
    </source>
</evidence>
<keyword evidence="5 6" id="KW-0443">Lipid metabolism</keyword>
<sequence>MPFKRIFKKQRKYATIPTEKAKQDIPEGLVEKCSYCSKIFYEKEWKNNLRVCPSCGTHHKMTAWERIASIVDDIDSFDEWDAELVTDNPLNFPEYQQKLISDQKKTGLNDAVVTGKGTINQFEAVLIVMDPFFRMASMGAVVGEKIARALERAKDENLPVIIFTASGGARMQEGMISLMQMAKTAFAIDRFDQAGGCLIVVMTNPTTGGVTASFASIGDYHFAEPNALIGFAGRRIIEQTIREKLPDDFQTAEFQLKQGQIDRIVKRPELKQFLTTVLDLHAVGGERT</sequence>
<comment type="pathway">
    <text evidence="6">Lipid metabolism; malonyl-CoA biosynthesis; malonyl-CoA from acetyl-CoA: step 1/1.</text>
</comment>
<dbReference type="UniPathway" id="UPA00655">
    <property type="reaction ID" value="UER00711"/>
</dbReference>
<dbReference type="InterPro" id="IPR029045">
    <property type="entry name" value="ClpP/crotonase-like_dom_sf"/>
</dbReference>
<comment type="subcellular location">
    <subcellularLocation>
        <location evidence="6">Cytoplasm</location>
    </subcellularLocation>
</comment>
<keyword evidence="6" id="KW-0547">Nucleotide-binding</keyword>
<evidence type="ECO:0000256" key="5">
    <source>
        <dbReference type="ARBA" id="ARBA00023098"/>
    </source>
</evidence>
<comment type="similarity">
    <text evidence="6">Belongs to the AccD/PCCB family.</text>
</comment>
<dbReference type="GO" id="GO:0008270">
    <property type="term" value="F:zinc ion binding"/>
    <property type="evidence" value="ECO:0007669"/>
    <property type="project" value="UniProtKB-UniRule"/>
</dbReference>
<gene>
    <name evidence="6 8" type="primary">accD</name>
    <name evidence="8" type="ordered locus">AXY_09280</name>
</gene>
<comment type="subunit">
    <text evidence="6">Acetyl-CoA carboxylase is a heterohexamer composed of biotin carboxyl carrier protein (AccB), biotin carboxylase (AccC) and two subunits each of ACCase subunit alpha (AccA) and ACCase subunit beta (AccD).</text>
</comment>
<keyword evidence="9" id="KW-1185">Reference proteome</keyword>
<dbReference type="Proteomes" id="UP000006294">
    <property type="component" value="Chromosome"/>
</dbReference>
<dbReference type="PRINTS" id="PR01070">
    <property type="entry name" value="ACCCTRFRASEB"/>
</dbReference>
<evidence type="ECO:0000256" key="2">
    <source>
        <dbReference type="ARBA" id="ARBA00022679"/>
    </source>
</evidence>
<dbReference type="GO" id="GO:0009317">
    <property type="term" value="C:acetyl-CoA carboxylase complex"/>
    <property type="evidence" value="ECO:0007669"/>
    <property type="project" value="InterPro"/>
</dbReference>
<evidence type="ECO:0000256" key="3">
    <source>
        <dbReference type="ARBA" id="ARBA00022723"/>
    </source>
</evidence>
<dbReference type="SUPFAM" id="SSF52096">
    <property type="entry name" value="ClpP/crotonase"/>
    <property type="match status" value="1"/>
</dbReference>
<dbReference type="KEGG" id="axl:AXY_09280"/>
<evidence type="ECO:0000256" key="4">
    <source>
        <dbReference type="ARBA" id="ARBA00022771"/>
    </source>
</evidence>
<dbReference type="OrthoDB" id="9772975at2"/>
<feature type="binding site" evidence="6">
    <location>
        <position position="36"/>
    </location>
    <ligand>
        <name>Zn(2+)</name>
        <dbReference type="ChEBI" id="CHEBI:29105"/>
    </ligand>
</feature>
<dbReference type="STRING" id="698758.AXY_09280"/>
<comment type="function">
    <text evidence="6">Component of the acetyl coenzyme A carboxylase (ACC) complex. Biotin carboxylase (BC) catalyzes the carboxylation of biotin on its carrier protein (BCCP) and then the CO(2) group is transferred by the transcarboxylase to acetyl-CoA to form malonyl-CoA.</text>
</comment>
<keyword evidence="6" id="KW-0275">Fatty acid biosynthesis</keyword>
<keyword evidence="6" id="KW-0963">Cytoplasm</keyword>
<dbReference type="InterPro" id="IPR034733">
    <property type="entry name" value="AcCoA_carboxyl_beta"/>
</dbReference>
<keyword evidence="3 6" id="KW-0479">Metal-binding</keyword>
<dbReference type="RefSeq" id="WP_015009665.1">
    <property type="nucleotide sequence ID" value="NC_018704.1"/>
</dbReference>
<protein>
    <recommendedName>
        <fullName evidence="6">Acetyl-coenzyme A carboxylase carboxyl transferase subunit beta</fullName>
        <shortName evidence="6">ACCase subunit beta</shortName>
        <shortName evidence="6">Acetyl-CoA carboxylase carboxyltransferase subunit beta</shortName>
        <ecNumber evidence="6">2.1.3.15</ecNumber>
    </recommendedName>
</protein>
<name>K0IX81_AMPXN</name>
<feature type="binding site" evidence="6">
    <location>
        <position position="55"/>
    </location>
    <ligand>
        <name>Zn(2+)</name>
        <dbReference type="ChEBI" id="CHEBI:29105"/>
    </ligand>
</feature>
<dbReference type="GO" id="GO:0016743">
    <property type="term" value="F:carboxyl- or carbamoyltransferase activity"/>
    <property type="evidence" value="ECO:0007669"/>
    <property type="project" value="UniProtKB-UniRule"/>
</dbReference>
<reference evidence="8 9" key="1">
    <citation type="submission" date="2011-01" db="EMBL/GenBank/DDBJ databases">
        <title>Whole genome sequence of Amphibacillus xylinus NBRC 15112.</title>
        <authorList>
            <person name="Nakazawa H."/>
            <person name="Katano Y."/>
            <person name="Nakamura S."/>
            <person name="Sasagawa M."/>
            <person name="Fukada J."/>
            <person name="Arai T."/>
            <person name="Sasakura N."/>
            <person name="Mochizuki D."/>
            <person name="Hosoyama A."/>
            <person name="Harada K."/>
            <person name="Horikawa H."/>
            <person name="Kato Y."/>
            <person name="Harada T."/>
            <person name="Sasaki K."/>
            <person name="Sekiguchi M."/>
            <person name="Hodoyama M."/>
            <person name="Nishiko R."/>
            <person name="Narita H."/>
            <person name="Hanamaki A."/>
            <person name="Hata C."/>
            <person name="Konno Y."/>
            <person name="Niimura Y."/>
            <person name="Yamazaki S."/>
            <person name="Fujita N."/>
        </authorList>
    </citation>
    <scope>NUCLEOTIDE SEQUENCE [LARGE SCALE GENOMIC DNA]</scope>
    <source>
        <strain evidence="9">ATCC 51415 / DSM 6626 / JCM 7361 / LMG 17667 / NBRC 15112 / Ep01</strain>
    </source>
</reference>